<reference evidence="6 7" key="1">
    <citation type="submission" date="2018-06" db="EMBL/GenBank/DDBJ databases">
        <authorList>
            <consortium name="Pathogen Informatics"/>
            <person name="Doyle S."/>
        </authorList>
    </citation>
    <scope>NUCLEOTIDE SEQUENCE [LARGE SCALE GENOMIC DNA]</scope>
    <source>
        <strain evidence="6 7">NCTC8129</strain>
    </source>
</reference>
<evidence type="ECO:0000256" key="2">
    <source>
        <dbReference type="ARBA" id="ARBA00022448"/>
    </source>
</evidence>
<evidence type="ECO:0000313" key="6">
    <source>
        <dbReference type="EMBL" id="STP28136.1"/>
    </source>
</evidence>
<dbReference type="GO" id="GO:0046933">
    <property type="term" value="F:proton-transporting ATP synthase activity, rotational mechanism"/>
    <property type="evidence" value="ECO:0007669"/>
    <property type="project" value="UniProtKB-UniRule"/>
</dbReference>
<keyword evidence="2 4" id="KW-0813">Transport</keyword>
<evidence type="ECO:0000256" key="1">
    <source>
        <dbReference type="ARBA" id="ARBA00010148"/>
    </source>
</evidence>
<dbReference type="EMBL" id="UGIF01000002">
    <property type="protein sequence ID" value="STP28136.1"/>
    <property type="molecule type" value="Genomic_DNA"/>
</dbReference>
<comment type="similarity">
    <text evidence="1 4">Belongs to the V-ATPase F subunit family.</text>
</comment>
<dbReference type="HAMAP" id="MF_00312">
    <property type="entry name" value="ATP_synth_F_arch"/>
    <property type="match status" value="1"/>
</dbReference>
<evidence type="ECO:0000313" key="8">
    <source>
        <dbReference type="Proteomes" id="UP000326078"/>
    </source>
</evidence>
<evidence type="ECO:0000256" key="3">
    <source>
        <dbReference type="ARBA" id="ARBA00023065"/>
    </source>
</evidence>
<keyword evidence="4" id="KW-0066">ATP synthesis</keyword>
<dbReference type="NCBIfam" id="NF002384">
    <property type="entry name" value="PRK01395.1"/>
    <property type="match status" value="1"/>
</dbReference>
<reference evidence="5 8" key="2">
    <citation type="submission" date="2019-09" db="EMBL/GenBank/DDBJ databases">
        <title>Vancomyinc resistant enterococci isolated from farm animals in Switzerland.</title>
        <authorList>
            <person name="Stevens M.J.A."/>
            <person name="Stephan R."/>
            <person name="Morach M."/>
            <person name="Nuesch-Inderbinen M."/>
        </authorList>
    </citation>
    <scope>NUCLEOTIDE SEQUENCE [LARGE SCALE GENOMIC DNA]</scope>
    <source>
        <strain evidence="5 8">GH27</strain>
    </source>
</reference>
<keyword evidence="4" id="KW-0375">Hydrogen ion transport</keyword>
<evidence type="ECO:0000313" key="5">
    <source>
        <dbReference type="EMBL" id="KAA9208027.1"/>
    </source>
</evidence>
<evidence type="ECO:0000313" key="7">
    <source>
        <dbReference type="Proteomes" id="UP000254070"/>
    </source>
</evidence>
<dbReference type="SUPFAM" id="SSF159468">
    <property type="entry name" value="AtpF-like"/>
    <property type="match status" value="1"/>
</dbReference>
<organism evidence="6 7">
    <name type="scientific">Enterococcus durans</name>
    <dbReference type="NCBI Taxonomy" id="53345"/>
    <lineage>
        <taxon>Bacteria</taxon>
        <taxon>Bacillati</taxon>
        <taxon>Bacillota</taxon>
        <taxon>Bacilli</taxon>
        <taxon>Lactobacillales</taxon>
        <taxon>Enterococcaceae</taxon>
        <taxon>Enterococcus</taxon>
    </lineage>
</organism>
<proteinExistence type="inferred from homology"/>
<keyword evidence="3 4" id="KW-0406">Ion transport</keyword>
<dbReference type="GO" id="GO:0016787">
    <property type="term" value="F:hydrolase activity"/>
    <property type="evidence" value="ECO:0007669"/>
    <property type="project" value="UniProtKB-KW"/>
</dbReference>
<dbReference type="Proteomes" id="UP000254070">
    <property type="component" value="Unassembled WGS sequence"/>
</dbReference>
<accession>A0A248V654</accession>
<sequence>MTHKIGVVGDKDSVLPFKLFGFDVRNSATKQEIRHAVDEMAKQGYGVIYLTEQCAKEIPETIERYKGQLTPAIILIPNHQGSLGIGIAEIQKSVEKAVGQNIL</sequence>
<dbReference type="InterPro" id="IPR036906">
    <property type="entry name" value="ATPase_V1_fsu_sf"/>
</dbReference>
<dbReference type="GO" id="GO:0005524">
    <property type="term" value="F:ATP binding"/>
    <property type="evidence" value="ECO:0007669"/>
    <property type="project" value="UniProtKB-UniRule"/>
</dbReference>
<dbReference type="InterPro" id="IPR022944">
    <property type="entry name" value="ATPase_V1-cplx_fsu_bac/arc"/>
</dbReference>
<dbReference type="EMBL" id="VYUT01000002">
    <property type="protein sequence ID" value="KAA9208027.1"/>
    <property type="molecule type" value="Genomic_DNA"/>
</dbReference>
<dbReference type="RefSeq" id="WP_053109206.1">
    <property type="nucleotide sequence ID" value="NZ_CABGIQ010000003.1"/>
</dbReference>
<dbReference type="GO" id="GO:0042777">
    <property type="term" value="P:proton motive force-driven plasma membrane ATP synthesis"/>
    <property type="evidence" value="ECO:0007669"/>
    <property type="project" value="UniProtKB-UniRule"/>
</dbReference>
<evidence type="ECO:0000256" key="4">
    <source>
        <dbReference type="HAMAP-Rule" id="MF_00312"/>
    </source>
</evidence>
<dbReference type="GO" id="GO:0046961">
    <property type="term" value="F:proton-transporting ATPase activity, rotational mechanism"/>
    <property type="evidence" value="ECO:0007669"/>
    <property type="project" value="InterPro"/>
</dbReference>
<protein>
    <recommendedName>
        <fullName evidence="4">V-type ATP synthase subunit F</fullName>
    </recommendedName>
    <alternativeName>
        <fullName evidence="4">V-ATPase subunit F</fullName>
    </alternativeName>
</protein>
<gene>
    <name evidence="6" type="primary">ntpG</name>
    <name evidence="4" type="synonym">atpF</name>
    <name evidence="5" type="ORF">F6X95_01795</name>
    <name evidence="6" type="ORF">NCTC8129_00252</name>
</gene>
<dbReference type="Pfam" id="PF01990">
    <property type="entry name" value="ATP-synt_F"/>
    <property type="match status" value="1"/>
</dbReference>
<keyword evidence="6" id="KW-0378">Hydrolase</keyword>
<dbReference type="GeneID" id="56742009"/>
<dbReference type="Proteomes" id="UP000326078">
    <property type="component" value="Unassembled WGS sequence"/>
</dbReference>
<dbReference type="InterPro" id="IPR008218">
    <property type="entry name" value="ATPase_V1-cplx_f_g_su"/>
</dbReference>
<dbReference type="AlphaFoldDB" id="A0A248V654"/>
<comment type="function">
    <text evidence="4">Produces ATP from ADP in the presence of a proton gradient across the membrane.</text>
</comment>
<dbReference type="Gene3D" id="3.40.50.10580">
    <property type="entry name" value="ATPase, V1 complex, subunit F"/>
    <property type="match status" value="1"/>
</dbReference>
<dbReference type="KEGG" id="edu:LIU_11285"/>
<name>A0A248V654_9ENTE</name>